<reference evidence="8" key="1">
    <citation type="journal article" date="2019" name="Int. J. Syst. Evol. Microbiol.">
        <title>The Global Catalogue of Microorganisms (GCM) 10K type strain sequencing project: providing services to taxonomists for standard genome sequencing and annotation.</title>
        <authorList>
            <consortium name="The Broad Institute Genomics Platform"/>
            <consortium name="The Broad Institute Genome Sequencing Center for Infectious Disease"/>
            <person name="Wu L."/>
            <person name="Ma J."/>
        </authorList>
    </citation>
    <scope>NUCLEOTIDE SEQUENCE [LARGE SCALE GENOMIC DNA]</scope>
    <source>
        <strain evidence="8">CECT 8472</strain>
    </source>
</reference>
<feature type="transmembrane region" description="Helical" evidence="6">
    <location>
        <begin position="283"/>
        <end position="303"/>
    </location>
</feature>
<evidence type="ECO:0000256" key="5">
    <source>
        <dbReference type="RuleBase" id="RU000471"/>
    </source>
</evidence>
<dbReference type="PANTHER" id="PTHR11432">
    <property type="entry name" value="NADH DEHYDROGENASE SUBUNIT 1"/>
    <property type="match status" value="1"/>
</dbReference>
<keyword evidence="3 6" id="KW-1133">Transmembrane helix</keyword>
<evidence type="ECO:0000256" key="2">
    <source>
        <dbReference type="ARBA" id="ARBA00022692"/>
    </source>
</evidence>
<keyword evidence="5" id="KW-0520">NAD</keyword>
<name>A0ABV8UJ03_9PROT</name>
<feature type="transmembrane region" description="Helical" evidence="6">
    <location>
        <begin position="72"/>
        <end position="93"/>
    </location>
</feature>
<evidence type="ECO:0000256" key="1">
    <source>
        <dbReference type="ARBA" id="ARBA00004141"/>
    </source>
</evidence>
<sequence>MSIAASVLFIVLLVTAGVWLAAVMDRVAEAVAAGRAISDPWRGPLANAAALLARQRIATERPDALNWLLAPAFYLALAAAGLSVVPVAPGVAATTIETGLVLWGACESLTVVVVFLHGWSANSPLALIGAYRYVAIGLPVMLVSMFVLIAAALPAESLSVIAVVESQRELWNVLRQPLGLPLFILLGLSLTLRGPFDYADAEDLSGGTSIEDSGPGRAAWQFARLAMLVSFSAMAATVFLGGHLGPVLPGPVWLVLKTVAVMVIVVAAGHAAPRLTPSRMMTLIWTVLLPLSFLDLIIAGLVAL</sequence>
<evidence type="ECO:0000256" key="6">
    <source>
        <dbReference type="SAM" id="Phobius"/>
    </source>
</evidence>
<comment type="caution">
    <text evidence="7">The sequence shown here is derived from an EMBL/GenBank/DDBJ whole genome shotgun (WGS) entry which is preliminary data.</text>
</comment>
<feature type="transmembrane region" description="Helical" evidence="6">
    <location>
        <begin position="251"/>
        <end position="271"/>
    </location>
</feature>
<accession>A0ABV8UJ03</accession>
<dbReference type="Pfam" id="PF00146">
    <property type="entry name" value="NADHdh"/>
    <property type="match status" value="1"/>
</dbReference>
<keyword evidence="8" id="KW-1185">Reference proteome</keyword>
<dbReference type="EMBL" id="JBHSCW010000003">
    <property type="protein sequence ID" value="MFC4350895.1"/>
    <property type="molecule type" value="Genomic_DNA"/>
</dbReference>
<evidence type="ECO:0000256" key="4">
    <source>
        <dbReference type="ARBA" id="ARBA00023136"/>
    </source>
</evidence>
<comment type="similarity">
    <text evidence="5">Belongs to the complex I subunit 1 family.</text>
</comment>
<feature type="transmembrane region" description="Helical" evidence="6">
    <location>
        <begin position="100"/>
        <end position="119"/>
    </location>
</feature>
<comment type="subcellular location">
    <subcellularLocation>
        <location evidence="5">Cell membrane</location>
        <topology evidence="5">Multi-pass membrane protein</topology>
    </subcellularLocation>
    <subcellularLocation>
        <location evidence="1">Membrane</location>
        <topology evidence="1">Multi-pass membrane protein</topology>
    </subcellularLocation>
</comment>
<evidence type="ECO:0000313" key="7">
    <source>
        <dbReference type="EMBL" id="MFC4350895.1"/>
    </source>
</evidence>
<dbReference type="Proteomes" id="UP001595799">
    <property type="component" value="Unassembled WGS sequence"/>
</dbReference>
<dbReference type="InterPro" id="IPR001694">
    <property type="entry name" value="NADH_UbQ_OxRdtase_su1/FPO"/>
</dbReference>
<keyword evidence="4 6" id="KW-0472">Membrane</keyword>
<dbReference type="RefSeq" id="WP_382421240.1">
    <property type="nucleotide sequence ID" value="NZ_JBHSCW010000003.1"/>
</dbReference>
<proteinExistence type="inferred from homology"/>
<keyword evidence="2 5" id="KW-0812">Transmembrane</keyword>
<evidence type="ECO:0000256" key="3">
    <source>
        <dbReference type="ARBA" id="ARBA00022989"/>
    </source>
</evidence>
<feature type="transmembrane region" description="Helical" evidence="6">
    <location>
        <begin position="225"/>
        <end position="245"/>
    </location>
</feature>
<organism evidence="7 8">
    <name type="scientific">Fodinicurvata halophila</name>
    <dbReference type="NCBI Taxonomy" id="1419723"/>
    <lineage>
        <taxon>Bacteria</taxon>
        <taxon>Pseudomonadati</taxon>
        <taxon>Pseudomonadota</taxon>
        <taxon>Alphaproteobacteria</taxon>
        <taxon>Rhodospirillales</taxon>
        <taxon>Rhodovibrionaceae</taxon>
        <taxon>Fodinicurvata</taxon>
    </lineage>
</organism>
<protein>
    <submittedName>
        <fullName evidence="7">Complex I subunit 1 family protein</fullName>
    </submittedName>
</protein>
<dbReference type="PANTHER" id="PTHR11432:SF20">
    <property type="entry name" value="NADH-UBIQUINONE OXIDOREDUCTASE CHAIN 1"/>
    <property type="match status" value="1"/>
</dbReference>
<gene>
    <name evidence="7" type="ORF">ACFOW6_04990</name>
</gene>
<evidence type="ECO:0000313" key="8">
    <source>
        <dbReference type="Proteomes" id="UP001595799"/>
    </source>
</evidence>
<feature type="transmembrane region" description="Helical" evidence="6">
    <location>
        <begin position="131"/>
        <end position="153"/>
    </location>
</feature>